<gene>
    <name evidence="1" type="ORF">MNB_SV-13-64</name>
</gene>
<dbReference type="EMBL" id="FPHM01000227">
    <property type="protein sequence ID" value="SFV71311.1"/>
    <property type="molecule type" value="Genomic_DNA"/>
</dbReference>
<evidence type="ECO:0000313" key="1">
    <source>
        <dbReference type="EMBL" id="SFV71311.1"/>
    </source>
</evidence>
<accession>A0A1W1D0A6</accession>
<sequence>MPEFIQDLEKILSSHSALIDVKKSLHVLFSRMPYHCEKDYPVAIVHEQRRIKEEEALRYFKENYLLDEDGLSYEDYPRDDLDKMMVAVPKYIQTVGFMLSKNKEIHEATFFNKFKHDYWKKIRSTEGLEAVIDISTLTPTSTMCEAEATLRAIIRKRKEVHELKKIAFVWIVEVEGENPTLPMVMKHYFDENTIEVKKNRKTYTVAWSTPLSNINMRYFVCPPA</sequence>
<protein>
    <submittedName>
        <fullName evidence="1">Uncharacterized protein</fullName>
    </submittedName>
</protein>
<dbReference type="AlphaFoldDB" id="A0A1W1D0A6"/>
<organism evidence="1">
    <name type="scientific">hydrothermal vent metagenome</name>
    <dbReference type="NCBI Taxonomy" id="652676"/>
    <lineage>
        <taxon>unclassified sequences</taxon>
        <taxon>metagenomes</taxon>
        <taxon>ecological metagenomes</taxon>
    </lineage>
</organism>
<proteinExistence type="predicted"/>
<name>A0A1W1D0A6_9ZZZZ</name>
<reference evidence="1" key="1">
    <citation type="submission" date="2016-10" db="EMBL/GenBank/DDBJ databases">
        <authorList>
            <person name="de Groot N.N."/>
        </authorList>
    </citation>
    <scope>NUCLEOTIDE SEQUENCE</scope>
</reference>